<keyword evidence="9 11" id="KW-0472">Membrane</keyword>
<evidence type="ECO:0000313" key="13">
    <source>
        <dbReference type="EMBL" id="TWI96663.1"/>
    </source>
</evidence>
<reference evidence="13 14" key="1">
    <citation type="submission" date="2019-07" db="EMBL/GenBank/DDBJ databases">
        <title>Genomic Encyclopedia of Archaeal and Bacterial Type Strains, Phase II (KMG-II): from individual species to whole genera.</title>
        <authorList>
            <person name="Goeker M."/>
        </authorList>
    </citation>
    <scope>NUCLEOTIDE SEQUENCE [LARGE SCALE GENOMIC DNA]</scope>
    <source>
        <strain evidence="13 14">ATCC BAA-1854</strain>
    </source>
</reference>
<dbReference type="OrthoDB" id="649093at2"/>
<dbReference type="PANTHER" id="PTHR33446:SF2">
    <property type="entry name" value="PROTEIN TONB"/>
    <property type="match status" value="1"/>
</dbReference>
<evidence type="ECO:0000256" key="3">
    <source>
        <dbReference type="ARBA" id="ARBA00022448"/>
    </source>
</evidence>
<keyword evidence="7" id="KW-0653">Protein transport</keyword>
<dbReference type="RefSeq" id="WP_144914966.1">
    <property type="nucleotide sequence ID" value="NZ_VLLI01000012.1"/>
</dbReference>
<dbReference type="Pfam" id="PF03544">
    <property type="entry name" value="TonB_C"/>
    <property type="match status" value="1"/>
</dbReference>
<evidence type="ECO:0000256" key="9">
    <source>
        <dbReference type="ARBA" id="ARBA00023136"/>
    </source>
</evidence>
<protein>
    <submittedName>
        <fullName evidence="13">Protein TonB</fullName>
    </submittedName>
</protein>
<feature type="transmembrane region" description="Helical" evidence="11">
    <location>
        <begin position="38"/>
        <end position="59"/>
    </location>
</feature>
<dbReference type="GO" id="GO:0031992">
    <property type="term" value="F:energy transducer activity"/>
    <property type="evidence" value="ECO:0007669"/>
    <property type="project" value="TreeGrafter"/>
</dbReference>
<evidence type="ECO:0000256" key="1">
    <source>
        <dbReference type="ARBA" id="ARBA00004383"/>
    </source>
</evidence>
<keyword evidence="4" id="KW-1003">Cell membrane</keyword>
<gene>
    <name evidence="13" type="ORF">JN11_03775</name>
</gene>
<accession>A0A562TTA0</accession>
<keyword evidence="8 11" id="KW-1133">Transmembrane helix</keyword>
<evidence type="ECO:0000256" key="2">
    <source>
        <dbReference type="ARBA" id="ARBA00006555"/>
    </source>
</evidence>
<comment type="subcellular location">
    <subcellularLocation>
        <location evidence="1">Cell inner membrane</location>
        <topology evidence="1">Single-pass membrane protein</topology>
        <orientation evidence="1">Periplasmic side</orientation>
    </subcellularLocation>
</comment>
<evidence type="ECO:0000313" key="14">
    <source>
        <dbReference type="Proteomes" id="UP000317010"/>
    </source>
</evidence>
<dbReference type="Proteomes" id="UP000317010">
    <property type="component" value="Unassembled WGS sequence"/>
</dbReference>
<dbReference type="SUPFAM" id="SSF74653">
    <property type="entry name" value="TolA/TonB C-terminal domain"/>
    <property type="match status" value="1"/>
</dbReference>
<feature type="compositionally biased region" description="Low complexity" evidence="10">
    <location>
        <begin position="154"/>
        <end position="168"/>
    </location>
</feature>
<dbReference type="PANTHER" id="PTHR33446">
    <property type="entry name" value="PROTEIN TONB-RELATED"/>
    <property type="match status" value="1"/>
</dbReference>
<dbReference type="AlphaFoldDB" id="A0A562TTA0"/>
<keyword evidence="3" id="KW-0813">Transport</keyword>
<evidence type="ECO:0000256" key="8">
    <source>
        <dbReference type="ARBA" id="ARBA00022989"/>
    </source>
</evidence>
<evidence type="ECO:0000256" key="10">
    <source>
        <dbReference type="SAM" id="MobiDB-lite"/>
    </source>
</evidence>
<dbReference type="InterPro" id="IPR051045">
    <property type="entry name" value="TonB-dependent_transducer"/>
</dbReference>
<proteinExistence type="inferred from homology"/>
<organism evidence="13 14">
    <name type="scientific">Mucilaginibacter frigoritolerans</name>
    <dbReference type="NCBI Taxonomy" id="652788"/>
    <lineage>
        <taxon>Bacteria</taxon>
        <taxon>Pseudomonadati</taxon>
        <taxon>Bacteroidota</taxon>
        <taxon>Sphingobacteriia</taxon>
        <taxon>Sphingobacteriales</taxon>
        <taxon>Sphingobacteriaceae</taxon>
        <taxon>Mucilaginibacter</taxon>
    </lineage>
</organism>
<dbReference type="GO" id="GO:0098797">
    <property type="term" value="C:plasma membrane protein complex"/>
    <property type="evidence" value="ECO:0007669"/>
    <property type="project" value="TreeGrafter"/>
</dbReference>
<dbReference type="GO" id="GO:0015031">
    <property type="term" value="P:protein transport"/>
    <property type="evidence" value="ECO:0007669"/>
    <property type="project" value="UniProtKB-KW"/>
</dbReference>
<keyword evidence="14" id="KW-1185">Reference proteome</keyword>
<keyword evidence="6 11" id="KW-0812">Transmembrane</keyword>
<sequence length="277" mass="30159">MLNSKFDLYKTEWLDLVFENRNKTYGAYELRQHYASTMVRAMGIAFLAISVVFGGSLLFMRQPKMIHVTVVDNNPNLMKLPVEPIKKIDPPKPAKSLKATPAKPAATIKDPQMVVTRDEQAVNPPKNEVLNNSVISNVDAKGTAEKGNDLPDVTPGNGNGSTPGPDNTVHSLGDGLDVMPEPVGGAEAWAKFLRKNLRFPAAAQDEGVSGKVILSFVIEKDGSLSNIVVERPAGHGFDEEAMRVLKLAKAWKPGQQNGQAVRVKYMIPINFQVSNGD</sequence>
<comment type="similarity">
    <text evidence="2">Belongs to the TonB family.</text>
</comment>
<evidence type="ECO:0000256" key="4">
    <source>
        <dbReference type="ARBA" id="ARBA00022475"/>
    </source>
</evidence>
<keyword evidence="5" id="KW-0997">Cell inner membrane</keyword>
<dbReference type="GO" id="GO:0055085">
    <property type="term" value="P:transmembrane transport"/>
    <property type="evidence" value="ECO:0007669"/>
    <property type="project" value="InterPro"/>
</dbReference>
<name>A0A562TTA0_9SPHI</name>
<evidence type="ECO:0000256" key="7">
    <source>
        <dbReference type="ARBA" id="ARBA00022927"/>
    </source>
</evidence>
<evidence type="ECO:0000259" key="12">
    <source>
        <dbReference type="PROSITE" id="PS52015"/>
    </source>
</evidence>
<dbReference type="NCBIfam" id="TIGR01352">
    <property type="entry name" value="tonB_Cterm"/>
    <property type="match status" value="1"/>
</dbReference>
<evidence type="ECO:0000256" key="11">
    <source>
        <dbReference type="SAM" id="Phobius"/>
    </source>
</evidence>
<dbReference type="Gene3D" id="3.30.1150.10">
    <property type="match status" value="1"/>
</dbReference>
<feature type="domain" description="TonB C-terminal" evidence="12">
    <location>
        <begin position="184"/>
        <end position="277"/>
    </location>
</feature>
<evidence type="ECO:0000256" key="5">
    <source>
        <dbReference type="ARBA" id="ARBA00022519"/>
    </source>
</evidence>
<dbReference type="InterPro" id="IPR037682">
    <property type="entry name" value="TonB_C"/>
</dbReference>
<comment type="caution">
    <text evidence="13">The sequence shown here is derived from an EMBL/GenBank/DDBJ whole genome shotgun (WGS) entry which is preliminary data.</text>
</comment>
<evidence type="ECO:0000256" key="6">
    <source>
        <dbReference type="ARBA" id="ARBA00022692"/>
    </source>
</evidence>
<feature type="region of interest" description="Disordered" evidence="10">
    <location>
        <begin position="142"/>
        <end position="173"/>
    </location>
</feature>
<dbReference type="EMBL" id="VLLI01000012">
    <property type="protein sequence ID" value="TWI96663.1"/>
    <property type="molecule type" value="Genomic_DNA"/>
</dbReference>
<dbReference type="PROSITE" id="PS52015">
    <property type="entry name" value="TONB_CTD"/>
    <property type="match status" value="1"/>
</dbReference>
<dbReference type="InterPro" id="IPR006260">
    <property type="entry name" value="TonB/TolA_C"/>
</dbReference>